<dbReference type="Proteomes" id="UP000828390">
    <property type="component" value="Unassembled WGS sequence"/>
</dbReference>
<accession>A0A9D4B572</accession>
<sequence length="54" mass="6274">MTNCNKSVTEGRKEGRKVGRKERRKEGRKDKLAAICSPKISRVNNAQEQKFHFQ</sequence>
<keyword evidence="3" id="KW-1185">Reference proteome</keyword>
<evidence type="ECO:0000256" key="1">
    <source>
        <dbReference type="SAM" id="MobiDB-lite"/>
    </source>
</evidence>
<gene>
    <name evidence="2" type="ORF">DPMN_193615</name>
</gene>
<protein>
    <submittedName>
        <fullName evidence="2">Uncharacterized protein</fullName>
    </submittedName>
</protein>
<organism evidence="2 3">
    <name type="scientific">Dreissena polymorpha</name>
    <name type="common">Zebra mussel</name>
    <name type="synonym">Mytilus polymorpha</name>
    <dbReference type="NCBI Taxonomy" id="45954"/>
    <lineage>
        <taxon>Eukaryota</taxon>
        <taxon>Metazoa</taxon>
        <taxon>Spiralia</taxon>
        <taxon>Lophotrochozoa</taxon>
        <taxon>Mollusca</taxon>
        <taxon>Bivalvia</taxon>
        <taxon>Autobranchia</taxon>
        <taxon>Heteroconchia</taxon>
        <taxon>Euheterodonta</taxon>
        <taxon>Imparidentia</taxon>
        <taxon>Neoheterodontei</taxon>
        <taxon>Myida</taxon>
        <taxon>Dreissenoidea</taxon>
        <taxon>Dreissenidae</taxon>
        <taxon>Dreissena</taxon>
    </lineage>
</organism>
<reference evidence="2" key="2">
    <citation type="submission" date="2020-11" db="EMBL/GenBank/DDBJ databases">
        <authorList>
            <person name="McCartney M.A."/>
            <person name="Auch B."/>
            <person name="Kono T."/>
            <person name="Mallez S."/>
            <person name="Becker A."/>
            <person name="Gohl D.M."/>
            <person name="Silverstein K.A.T."/>
            <person name="Koren S."/>
            <person name="Bechman K.B."/>
            <person name="Herman A."/>
            <person name="Abrahante J.E."/>
            <person name="Garbe J."/>
        </authorList>
    </citation>
    <scope>NUCLEOTIDE SEQUENCE</scope>
    <source>
        <strain evidence="2">Duluth1</strain>
        <tissue evidence="2">Whole animal</tissue>
    </source>
</reference>
<name>A0A9D4B572_DREPO</name>
<reference evidence="2" key="1">
    <citation type="journal article" date="2019" name="bioRxiv">
        <title>The Genome of the Zebra Mussel, Dreissena polymorpha: A Resource for Invasive Species Research.</title>
        <authorList>
            <person name="McCartney M.A."/>
            <person name="Auch B."/>
            <person name="Kono T."/>
            <person name="Mallez S."/>
            <person name="Zhang Y."/>
            <person name="Obille A."/>
            <person name="Becker A."/>
            <person name="Abrahante J.E."/>
            <person name="Garbe J."/>
            <person name="Badalamenti J.P."/>
            <person name="Herman A."/>
            <person name="Mangelson H."/>
            <person name="Liachko I."/>
            <person name="Sullivan S."/>
            <person name="Sone E.D."/>
            <person name="Koren S."/>
            <person name="Silverstein K.A.T."/>
            <person name="Beckman K.B."/>
            <person name="Gohl D.M."/>
        </authorList>
    </citation>
    <scope>NUCLEOTIDE SEQUENCE</scope>
    <source>
        <strain evidence="2">Duluth1</strain>
        <tissue evidence="2">Whole animal</tissue>
    </source>
</reference>
<comment type="caution">
    <text evidence="2">The sequence shown here is derived from an EMBL/GenBank/DDBJ whole genome shotgun (WGS) entry which is preliminary data.</text>
</comment>
<dbReference type="AlphaFoldDB" id="A0A9D4B572"/>
<evidence type="ECO:0000313" key="2">
    <source>
        <dbReference type="EMBL" id="KAH3689692.1"/>
    </source>
</evidence>
<dbReference type="EMBL" id="JAIWYP010000101">
    <property type="protein sequence ID" value="KAH3689692.1"/>
    <property type="molecule type" value="Genomic_DNA"/>
</dbReference>
<proteinExistence type="predicted"/>
<feature type="region of interest" description="Disordered" evidence="1">
    <location>
        <begin position="1"/>
        <end position="33"/>
    </location>
</feature>
<evidence type="ECO:0000313" key="3">
    <source>
        <dbReference type="Proteomes" id="UP000828390"/>
    </source>
</evidence>